<dbReference type="PANTHER" id="PTHR34203">
    <property type="entry name" value="METHYLTRANSFERASE, FKBM FAMILY PROTEIN"/>
    <property type="match status" value="1"/>
</dbReference>
<protein>
    <recommendedName>
        <fullName evidence="1">Methyltransferase FkbM domain-containing protein</fullName>
    </recommendedName>
</protein>
<reference evidence="2" key="1">
    <citation type="submission" date="2017-11" db="EMBL/GenBank/DDBJ databases">
        <authorList>
            <person name="Kajale S.C."/>
            <person name="Sharma A."/>
        </authorList>
    </citation>
    <scope>NUCLEOTIDE SEQUENCE</scope>
    <source>
        <strain evidence="2">LS1_42</strain>
    </source>
</reference>
<feature type="domain" description="Methyltransferase FkbM" evidence="1">
    <location>
        <begin position="66"/>
        <end position="216"/>
    </location>
</feature>
<evidence type="ECO:0000313" key="2">
    <source>
        <dbReference type="EMBL" id="TYL36413.1"/>
    </source>
</evidence>
<dbReference type="SUPFAM" id="SSF53335">
    <property type="entry name" value="S-adenosyl-L-methionine-dependent methyltransferases"/>
    <property type="match status" value="1"/>
</dbReference>
<dbReference type="InterPro" id="IPR029063">
    <property type="entry name" value="SAM-dependent_MTases_sf"/>
</dbReference>
<accession>A0A8J8TNK4</accession>
<proteinExistence type="predicted"/>
<evidence type="ECO:0000313" key="3">
    <source>
        <dbReference type="Proteomes" id="UP000766904"/>
    </source>
</evidence>
<dbReference type="InterPro" id="IPR006342">
    <property type="entry name" value="FkbM_mtfrase"/>
</dbReference>
<evidence type="ECO:0000259" key="1">
    <source>
        <dbReference type="Pfam" id="PF05050"/>
    </source>
</evidence>
<dbReference type="Pfam" id="PF05050">
    <property type="entry name" value="Methyltransf_21"/>
    <property type="match status" value="1"/>
</dbReference>
<dbReference type="EMBL" id="PHNJ01000018">
    <property type="protein sequence ID" value="TYL36413.1"/>
    <property type="molecule type" value="Genomic_DNA"/>
</dbReference>
<dbReference type="InterPro" id="IPR052514">
    <property type="entry name" value="SAM-dependent_MTase"/>
</dbReference>
<keyword evidence="3" id="KW-1185">Reference proteome</keyword>
<dbReference type="Gene3D" id="3.40.50.150">
    <property type="entry name" value="Vaccinia Virus protein VP39"/>
    <property type="match status" value="1"/>
</dbReference>
<gene>
    <name evidence="2" type="ORF">CV102_22575</name>
</gene>
<organism evidence="2 3">
    <name type="scientific">Natronococcus pandeyae</name>
    <dbReference type="NCBI Taxonomy" id="2055836"/>
    <lineage>
        <taxon>Archaea</taxon>
        <taxon>Methanobacteriati</taxon>
        <taxon>Methanobacteriota</taxon>
        <taxon>Stenosarchaea group</taxon>
        <taxon>Halobacteria</taxon>
        <taxon>Halobacteriales</taxon>
        <taxon>Natrialbaceae</taxon>
        <taxon>Natronococcus</taxon>
    </lineage>
</organism>
<comment type="caution">
    <text evidence="2">The sequence shown here is derived from an EMBL/GenBank/DDBJ whole genome shotgun (WGS) entry which is preliminary data.</text>
</comment>
<dbReference type="Proteomes" id="UP000766904">
    <property type="component" value="Unassembled WGS sequence"/>
</dbReference>
<sequence length="227" mass="26005">MPGPLRSLYNYVREMNYRYKLISRSHTVDGVSIRSYEPLNAHRRVDAEELLIRISDEMCDGDVMYDIGANVGTHSLVLGKKYDISIKCFEPNPEVYRWLVANVRANSCDNIDTYWTGLSDRDGVHELQLAHRKSTFEDRGRNGSRTAEVPVYRLDTLVGDDLSPPDRIKIDVEGHELSVLDGARETLCEYEPTIYVESHGNSDMIRAFLTDIGYRIERLPPYMVARS</sequence>
<dbReference type="AlphaFoldDB" id="A0A8J8TNK4"/>
<dbReference type="NCBIfam" id="TIGR01444">
    <property type="entry name" value="fkbM_fam"/>
    <property type="match status" value="1"/>
</dbReference>
<dbReference type="PANTHER" id="PTHR34203:SF15">
    <property type="entry name" value="SLL1173 PROTEIN"/>
    <property type="match status" value="1"/>
</dbReference>
<name>A0A8J8TNK4_9EURY</name>